<feature type="signal peptide" evidence="1">
    <location>
        <begin position="1"/>
        <end position="29"/>
    </location>
</feature>
<evidence type="ECO:0000313" key="2">
    <source>
        <dbReference type="EMBL" id="CUS38205.1"/>
    </source>
</evidence>
<dbReference type="EMBL" id="CZPZ01000031">
    <property type="protein sequence ID" value="CUS38205.1"/>
    <property type="molecule type" value="Genomic_DNA"/>
</dbReference>
<dbReference type="Proteomes" id="UP000198736">
    <property type="component" value="Unassembled WGS sequence"/>
</dbReference>
<feature type="chain" id="PRO_5006624125" description="Transporter" evidence="1">
    <location>
        <begin position="30"/>
        <end position="276"/>
    </location>
</feature>
<sequence length="276" mass="31098">MCARVVQRFGAMAIIVAAVSLHWPSEAFAVRPFVTDDARIVYKGQFEVESFAGVSMADGSRPVVEARSIQGLALTDRFELIAGGFGFTYQGGQARPLDMLVQPKYVIHRSFGMIPSISVAAASLFPLSGNTQHWDSYTMAHVSWFLFTPENSTDPYDNDLAIHVNLGTKNRYDAGSATYQMKFYWAAGFEVITFSRELRFLAETFNGDPFGFEEKFPAYQTGFRWYRTPTMQVDLVFRGIRNTTEDVRFVAGGGGLPEEWNYTIQVGFRFLIDVFR</sequence>
<evidence type="ECO:0008006" key="4">
    <source>
        <dbReference type="Google" id="ProtNLM"/>
    </source>
</evidence>
<keyword evidence="3" id="KW-1185">Reference proteome</keyword>
<evidence type="ECO:0000313" key="3">
    <source>
        <dbReference type="Proteomes" id="UP000198736"/>
    </source>
</evidence>
<keyword evidence="1" id="KW-0732">Signal</keyword>
<reference evidence="3" key="1">
    <citation type="submission" date="2015-10" db="EMBL/GenBank/DDBJ databases">
        <authorList>
            <person name="Luecker S."/>
            <person name="Luecker S."/>
        </authorList>
    </citation>
    <scope>NUCLEOTIDE SEQUENCE [LARGE SCALE GENOMIC DNA]</scope>
</reference>
<organism evidence="2 3">
    <name type="scientific">Candidatus Nitrospira nitrificans</name>
    <dbReference type="NCBI Taxonomy" id="1742973"/>
    <lineage>
        <taxon>Bacteria</taxon>
        <taxon>Pseudomonadati</taxon>
        <taxon>Nitrospirota</taxon>
        <taxon>Nitrospiria</taxon>
        <taxon>Nitrospirales</taxon>
        <taxon>Nitrospiraceae</taxon>
        <taxon>Nitrospira</taxon>
    </lineage>
</organism>
<protein>
    <recommendedName>
        <fullName evidence="4">Transporter</fullName>
    </recommendedName>
</protein>
<name>A0A0S4LNB2_9BACT</name>
<gene>
    <name evidence="2" type="ORF">COMA2_40238</name>
</gene>
<proteinExistence type="predicted"/>
<accession>A0A0S4LNB2</accession>
<evidence type="ECO:0000256" key="1">
    <source>
        <dbReference type="SAM" id="SignalP"/>
    </source>
</evidence>
<dbReference type="STRING" id="1742973.COMA2_40238"/>
<dbReference type="AlphaFoldDB" id="A0A0S4LNB2"/>